<accession>A0ABQ3WV23</accession>
<keyword evidence="1" id="KW-0812">Transmembrane</keyword>
<evidence type="ECO:0000256" key="1">
    <source>
        <dbReference type="SAM" id="Phobius"/>
    </source>
</evidence>
<gene>
    <name evidence="2" type="ORF">Aca07nite_73840</name>
</gene>
<sequence length="239" mass="25999">MSVRASRHSWIVLAVGLVILALGVVLLMNGTAGCGPAETRVGNQCVTVGDETGLARPLEHSVGRLAGMLTIGLGVLLGAAGVYLTFFADRSVSPATGVGDRIELARREGWRFLDVDPDLLADWSDTPDFGEDQPAYAVLRGVHDDLEFVVFDYRKPDSGELATAWIVYLPEPSRAFVKWATSQEPLYRRPLNMVGVRADAIVDIGRQVHRSTEPESVLRQVRALTEIIRRFEGQAAASS</sequence>
<proteinExistence type="predicted"/>
<keyword evidence="1" id="KW-1133">Transmembrane helix</keyword>
<organism evidence="2">
    <name type="scientific">Actinoplanes campanulatus</name>
    <dbReference type="NCBI Taxonomy" id="113559"/>
    <lineage>
        <taxon>Bacteria</taxon>
        <taxon>Bacillati</taxon>
        <taxon>Actinomycetota</taxon>
        <taxon>Actinomycetes</taxon>
        <taxon>Micromonosporales</taxon>
        <taxon>Micromonosporaceae</taxon>
        <taxon>Actinoplanes</taxon>
    </lineage>
</organism>
<dbReference type="PROSITE" id="PS51257">
    <property type="entry name" value="PROKAR_LIPOPROTEIN"/>
    <property type="match status" value="1"/>
</dbReference>
<evidence type="ECO:0000313" key="2">
    <source>
        <dbReference type="EMBL" id="GID50109.1"/>
    </source>
</evidence>
<protein>
    <submittedName>
        <fullName evidence="2">Uncharacterized protein</fullName>
    </submittedName>
</protein>
<feature type="transmembrane region" description="Helical" evidence="1">
    <location>
        <begin position="65"/>
        <end position="86"/>
    </location>
</feature>
<dbReference type="EMBL" id="BOMF01000140">
    <property type="protein sequence ID" value="GID50109.1"/>
    <property type="molecule type" value="Genomic_DNA"/>
</dbReference>
<feature type="transmembrane region" description="Helical" evidence="1">
    <location>
        <begin position="9"/>
        <end position="28"/>
    </location>
</feature>
<comment type="caution">
    <text evidence="2">The sequence shown here is derived from an EMBL/GenBank/DDBJ whole genome shotgun (WGS) entry which is preliminary data.</text>
</comment>
<keyword evidence="1" id="KW-0472">Membrane</keyword>
<reference evidence="2" key="1">
    <citation type="submission" date="2021-01" db="EMBL/GenBank/DDBJ databases">
        <title>Whole genome shotgun sequence of Actinoplanes capillaceus NBRC 16408.</title>
        <authorList>
            <person name="Komaki H."/>
            <person name="Tamura T."/>
        </authorList>
    </citation>
    <scope>NUCLEOTIDE SEQUENCE [LARGE SCALE GENOMIC DNA]</scope>
    <source>
        <strain evidence="2">NBRC 16408</strain>
    </source>
</reference>
<name>A0ABQ3WV23_9ACTN</name>